<evidence type="ECO:0000256" key="2">
    <source>
        <dbReference type="SAM" id="Phobius"/>
    </source>
</evidence>
<feature type="compositionally biased region" description="Pro residues" evidence="1">
    <location>
        <begin position="135"/>
        <end position="147"/>
    </location>
</feature>
<dbReference type="EMBL" id="JBBCAQ010000010">
    <property type="protein sequence ID" value="KAK7601953.1"/>
    <property type="molecule type" value="Genomic_DNA"/>
</dbReference>
<dbReference type="PANTHER" id="PTHR24637">
    <property type="entry name" value="COLLAGEN"/>
    <property type="match status" value="1"/>
</dbReference>
<evidence type="ECO:0000313" key="4">
    <source>
        <dbReference type="Proteomes" id="UP001367676"/>
    </source>
</evidence>
<sequence>MGGYTKSVHQDPKGATFSQLTCVFLIFIIIQVLIIVVGYKYLNRNFTNIETTLQLEEKLKTNTENIEKLMQQERKKRDTSIVNFAETNNDSEICEIISQTCRSQTGFKGEKGDVGFTGAPGLDGDPGIPGWAGPPGLPGLVHPPEPPTVITIKGEPGDKGEPGIRGYLGPPGAIGPKGKKGDSADDGMYTIRRGVVGPPGPPGRPGRPGPKGDRGYPGSISSPEESFEIKPDSLEIMTDSGEMIEA</sequence>
<accession>A0AAN9Y6P5</accession>
<evidence type="ECO:0000256" key="1">
    <source>
        <dbReference type="SAM" id="MobiDB-lite"/>
    </source>
</evidence>
<gene>
    <name evidence="3" type="ORF">V9T40_009394</name>
</gene>
<evidence type="ECO:0000313" key="3">
    <source>
        <dbReference type="EMBL" id="KAK7601953.1"/>
    </source>
</evidence>
<dbReference type="Pfam" id="PF01391">
    <property type="entry name" value="Collagen"/>
    <property type="match status" value="1"/>
</dbReference>
<keyword evidence="2" id="KW-0812">Transmembrane</keyword>
<organism evidence="3 4">
    <name type="scientific">Parthenolecanium corni</name>
    <dbReference type="NCBI Taxonomy" id="536013"/>
    <lineage>
        <taxon>Eukaryota</taxon>
        <taxon>Metazoa</taxon>
        <taxon>Ecdysozoa</taxon>
        <taxon>Arthropoda</taxon>
        <taxon>Hexapoda</taxon>
        <taxon>Insecta</taxon>
        <taxon>Pterygota</taxon>
        <taxon>Neoptera</taxon>
        <taxon>Paraneoptera</taxon>
        <taxon>Hemiptera</taxon>
        <taxon>Sternorrhyncha</taxon>
        <taxon>Coccoidea</taxon>
        <taxon>Coccidae</taxon>
        <taxon>Parthenolecanium</taxon>
    </lineage>
</organism>
<dbReference type="Gene3D" id="1.20.5.320">
    <property type="entry name" value="6-Phosphogluconate Dehydrogenase, domain 3"/>
    <property type="match status" value="1"/>
</dbReference>
<reference evidence="3 4" key="1">
    <citation type="submission" date="2024-03" db="EMBL/GenBank/DDBJ databases">
        <title>Adaptation during the transition from Ophiocordyceps entomopathogen to insect associate is accompanied by gene loss and intensified selection.</title>
        <authorList>
            <person name="Ward C.M."/>
            <person name="Onetto C.A."/>
            <person name="Borneman A.R."/>
        </authorList>
    </citation>
    <scope>NUCLEOTIDE SEQUENCE [LARGE SCALE GENOMIC DNA]</scope>
    <source>
        <strain evidence="3">AWRI1</strain>
        <tissue evidence="3">Single Adult Female</tissue>
    </source>
</reference>
<keyword evidence="2" id="KW-1133">Transmembrane helix</keyword>
<dbReference type="InterPro" id="IPR008160">
    <property type="entry name" value="Collagen"/>
</dbReference>
<dbReference type="AlphaFoldDB" id="A0AAN9Y6P5"/>
<feature type="transmembrane region" description="Helical" evidence="2">
    <location>
        <begin position="20"/>
        <end position="42"/>
    </location>
</feature>
<dbReference type="PANTHER" id="PTHR24637:SF421">
    <property type="entry name" value="CUTICLE COLLAGEN DPY-2"/>
    <property type="match status" value="1"/>
</dbReference>
<feature type="region of interest" description="Disordered" evidence="1">
    <location>
        <begin position="115"/>
        <end position="246"/>
    </location>
</feature>
<dbReference type="Proteomes" id="UP001367676">
    <property type="component" value="Unassembled WGS sequence"/>
</dbReference>
<keyword evidence="4" id="KW-1185">Reference proteome</keyword>
<keyword evidence="2" id="KW-0472">Membrane</keyword>
<proteinExistence type="predicted"/>
<name>A0AAN9Y6P5_9HEMI</name>
<comment type="caution">
    <text evidence="3">The sequence shown here is derived from an EMBL/GenBank/DDBJ whole genome shotgun (WGS) entry which is preliminary data.</text>
</comment>
<protein>
    <submittedName>
        <fullName evidence="3">Uncharacterized protein</fullName>
    </submittedName>
</protein>
<feature type="compositionally biased region" description="Pro residues" evidence="1">
    <location>
        <begin position="198"/>
        <end position="208"/>
    </location>
</feature>